<keyword evidence="1" id="KW-0808">Transferase</keyword>
<dbReference type="PANTHER" id="PTHR46401:SF2">
    <property type="entry name" value="GLYCOSYLTRANSFERASE WBBK-RELATED"/>
    <property type="match status" value="1"/>
</dbReference>
<keyword evidence="4" id="KW-1185">Reference proteome</keyword>
<gene>
    <name evidence="3" type="ORF">L1F29_23375</name>
</gene>
<organism evidence="3 4">
    <name type="scientific">Paenibacillus spongiae</name>
    <dbReference type="NCBI Taxonomy" id="2909671"/>
    <lineage>
        <taxon>Bacteria</taxon>
        <taxon>Bacillati</taxon>
        <taxon>Bacillota</taxon>
        <taxon>Bacilli</taxon>
        <taxon>Bacillales</taxon>
        <taxon>Paenibacillaceae</taxon>
        <taxon>Paenibacillus</taxon>
    </lineage>
</organism>
<name>A0ABY5S6B7_9BACL</name>
<feature type="domain" description="Spore protein YkvP/CgeB glycosyl transferase-like" evidence="2">
    <location>
        <begin position="240"/>
        <end position="380"/>
    </location>
</feature>
<dbReference type="RefSeq" id="WP_258384463.1">
    <property type="nucleotide sequence ID" value="NZ_CP091430.1"/>
</dbReference>
<reference evidence="3" key="1">
    <citation type="submission" date="2022-01" db="EMBL/GenBank/DDBJ databases">
        <title>Paenibacillus spongiae sp. nov., isolated from marine sponge.</title>
        <authorList>
            <person name="Li Z."/>
            <person name="Zhang M."/>
        </authorList>
    </citation>
    <scope>NUCLEOTIDE SEQUENCE</scope>
    <source>
        <strain evidence="3">PHS-Z3</strain>
    </source>
</reference>
<evidence type="ECO:0000256" key="1">
    <source>
        <dbReference type="ARBA" id="ARBA00022679"/>
    </source>
</evidence>
<dbReference type="EMBL" id="CP091430">
    <property type="protein sequence ID" value="UVI28375.1"/>
    <property type="molecule type" value="Genomic_DNA"/>
</dbReference>
<dbReference type="CDD" id="cd03801">
    <property type="entry name" value="GT4_PimA-like"/>
    <property type="match status" value="1"/>
</dbReference>
<dbReference type="Pfam" id="PF13524">
    <property type="entry name" value="Glyco_trans_1_2"/>
    <property type="match status" value="1"/>
</dbReference>
<dbReference type="PANTHER" id="PTHR46401">
    <property type="entry name" value="GLYCOSYLTRANSFERASE WBBK-RELATED"/>
    <property type="match status" value="1"/>
</dbReference>
<evidence type="ECO:0000259" key="2">
    <source>
        <dbReference type="Pfam" id="PF13524"/>
    </source>
</evidence>
<dbReference type="InterPro" id="IPR055259">
    <property type="entry name" value="YkvP/CgeB_Glyco_trans-like"/>
</dbReference>
<accession>A0ABY5S6B7</accession>
<dbReference type="SUPFAM" id="SSF53756">
    <property type="entry name" value="UDP-Glycosyltransferase/glycogen phosphorylase"/>
    <property type="match status" value="1"/>
</dbReference>
<dbReference type="Gene3D" id="3.40.50.2000">
    <property type="entry name" value="Glycogen Phosphorylase B"/>
    <property type="match status" value="2"/>
</dbReference>
<dbReference type="Proteomes" id="UP001057877">
    <property type="component" value="Chromosome"/>
</dbReference>
<evidence type="ECO:0000313" key="4">
    <source>
        <dbReference type="Proteomes" id="UP001057877"/>
    </source>
</evidence>
<protein>
    <submittedName>
        <fullName evidence="3">Glycosyltransferase family 4 protein</fullName>
    </submittedName>
</protein>
<sequence>MKKILVLNLFPTVFPPTSGGTLRYYHVYHELSRYYDTTLLSQTQRQRGEMITYSPNFREYRVNRDPLHKEIKQKLFNGKSIYEHELIVNMMLSQHPTSYKKQFDLLYMTSDLIIHESPYLLGYDRYLGLDNKPRIYNSHNHEYVLANQIWKDGTSRIYLQTVYYLEKKLIECADLVFATSEIERASFSVMYDAAPNKVKLAPNGIHPKDIIINKKTSHANPRALFIGANYPPNIEAVECIIHHLADKCPTIQFMIAGSCCKPFKNIKKSNVHLLGKVTHKQKIKLFTDADLAINPMFKGAGVNLKTLEFLSSGIPLFSTSFGIRGLNLIDKKHYVNAEKKDFAKKLNKYSQDRKRLKAISSAGQKYINAHYTWPKIAKSMKTEIEHILK</sequence>
<proteinExistence type="predicted"/>
<evidence type="ECO:0000313" key="3">
    <source>
        <dbReference type="EMBL" id="UVI28375.1"/>
    </source>
</evidence>